<sequence length="135" mass="14564">MTEEVHELFQAGGTEQLPDNPALIGGVCKECGYVFFPMQTYGCEKCGSTELSPKTLTGRGTLIASAFVHMPVGTPRDTPFLVGSIQTEDGAILRSVLEAPDDAMLIPGMSMITKLVPETRPNHGPQDLRFIPVED</sequence>
<name>A0AAX3AFP2_9RHOB</name>
<gene>
    <name evidence="2" type="ORF">DSM110277_03338</name>
</gene>
<dbReference type="Pfam" id="PF12172">
    <property type="entry name" value="zf-ChsH2"/>
    <property type="match status" value="1"/>
</dbReference>
<protein>
    <recommendedName>
        <fullName evidence="1">ChsH2 rubredoxin-like zinc ribbon domain-containing protein</fullName>
    </recommendedName>
</protein>
<feature type="domain" description="ChsH2 rubredoxin-like zinc ribbon" evidence="1">
    <location>
        <begin position="19"/>
        <end position="51"/>
    </location>
</feature>
<dbReference type="EMBL" id="CP084961">
    <property type="protein sequence ID" value="UOA24891.1"/>
    <property type="molecule type" value="Genomic_DNA"/>
</dbReference>
<dbReference type="AlphaFoldDB" id="A0AAX3AFP2"/>
<reference evidence="3" key="1">
    <citation type="journal article" date="2022" name="Microorganisms">
        <title>Beyond the ABCs#Discovery of Three New Plasmid Types in Rhodobacterales (RepQ, RepY, RepW).</title>
        <authorList>
            <person name="Freese H.M."/>
            <person name="Ringel V."/>
            <person name="Overmann J."/>
            <person name="Petersen J."/>
        </authorList>
    </citation>
    <scope>NUCLEOTIDE SEQUENCE [LARGE SCALE GENOMIC DNA]</scope>
    <source>
        <strain evidence="3">DSM 110277</strain>
        <plasmid evidence="3">pDSM110277_b</plasmid>
    </source>
</reference>
<keyword evidence="3" id="KW-1185">Reference proteome</keyword>
<evidence type="ECO:0000259" key="1">
    <source>
        <dbReference type="Pfam" id="PF12172"/>
    </source>
</evidence>
<geneLocation type="plasmid" evidence="2 3">
    <name>pDSM110277_b</name>
</geneLocation>
<dbReference type="InterPro" id="IPR052513">
    <property type="entry name" value="Thioester_dehydratase-like"/>
</dbReference>
<dbReference type="SUPFAM" id="SSF50249">
    <property type="entry name" value="Nucleic acid-binding proteins"/>
    <property type="match status" value="1"/>
</dbReference>
<dbReference type="PANTHER" id="PTHR34075">
    <property type="entry name" value="BLR3430 PROTEIN"/>
    <property type="match status" value="1"/>
</dbReference>
<dbReference type="PANTHER" id="PTHR34075:SF5">
    <property type="entry name" value="BLR3430 PROTEIN"/>
    <property type="match status" value="1"/>
</dbReference>
<accession>A0AAX3AFP2</accession>
<evidence type="ECO:0000313" key="3">
    <source>
        <dbReference type="Proteomes" id="UP000830781"/>
    </source>
</evidence>
<dbReference type="InterPro" id="IPR012340">
    <property type="entry name" value="NA-bd_OB-fold"/>
</dbReference>
<dbReference type="Proteomes" id="UP000830781">
    <property type="component" value="Plasmid pDSM110277_b"/>
</dbReference>
<dbReference type="RefSeq" id="WP_132998106.1">
    <property type="nucleotide sequence ID" value="NZ_CP084961.1"/>
</dbReference>
<organism evidence="2 3">
    <name type="scientific">Sulfitobacter pontiacus</name>
    <dbReference type="NCBI Taxonomy" id="60137"/>
    <lineage>
        <taxon>Bacteria</taxon>
        <taxon>Pseudomonadati</taxon>
        <taxon>Pseudomonadota</taxon>
        <taxon>Alphaproteobacteria</taxon>
        <taxon>Rhodobacterales</taxon>
        <taxon>Roseobacteraceae</taxon>
        <taxon>Sulfitobacter</taxon>
    </lineage>
</organism>
<evidence type="ECO:0000313" key="2">
    <source>
        <dbReference type="EMBL" id="UOA24891.1"/>
    </source>
</evidence>
<keyword evidence="2" id="KW-0614">Plasmid</keyword>
<proteinExistence type="predicted"/>
<dbReference type="InterPro" id="IPR022002">
    <property type="entry name" value="ChsH2_Znr"/>
</dbReference>